<gene>
    <name evidence="1" type="ORF">QNI22_00420</name>
</gene>
<dbReference type="Proteomes" id="UP001232063">
    <property type="component" value="Unassembled WGS sequence"/>
</dbReference>
<dbReference type="InterPro" id="IPR021314">
    <property type="entry name" value="DUF2911"/>
</dbReference>
<name>A0AAE3UDE3_9BACT</name>
<proteinExistence type="predicted"/>
<protein>
    <submittedName>
        <fullName evidence="1">DUF2911 domain-containing protein</fullName>
    </submittedName>
</protein>
<evidence type="ECO:0000313" key="1">
    <source>
        <dbReference type="EMBL" id="MDJ1499082.1"/>
    </source>
</evidence>
<evidence type="ECO:0000313" key="2">
    <source>
        <dbReference type="Proteomes" id="UP001232063"/>
    </source>
</evidence>
<dbReference type="EMBL" id="JASJOU010000001">
    <property type="protein sequence ID" value="MDJ1499082.1"/>
    <property type="molecule type" value="Genomic_DNA"/>
</dbReference>
<dbReference type="RefSeq" id="WP_314508619.1">
    <property type="nucleotide sequence ID" value="NZ_JASJOU010000001.1"/>
</dbReference>
<accession>A0AAE3UDE3</accession>
<dbReference type="Pfam" id="PF11138">
    <property type="entry name" value="DUF2911"/>
    <property type="match status" value="1"/>
</dbReference>
<reference evidence="1" key="1">
    <citation type="submission" date="2023-05" db="EMBL/GenBank/DDBJ databases">
        <authorList>
            <person name="Zhang X."/>
        </authorList>
    </citation>
    <scope>NUCLEOTIDE SEQUENCE</scope>
    <source>
        <strain evidence="1">BD1B2-1</strain>
    </source>
</reference>
<keyword evidence="2" id="KW-1185">Reference proteome</keyword>
<comment type="caution">
    <text evidence="1">The sequence shown here is derived from an EMBL/GenBank/DDBJ whole genome shotgun (WGS) entry which is preliminary data.</text>
</comment>
<dbReference type="AlphaFoldDB" id="A0AAE3UDE3"/>
<organism evidence="1 2">
    <name type="scientific">Xanthocytophaga agilis</name>
    <dbReference type="NCBI Taxonomy" id="3048010"/>
    <lineage>
        <taxon>Bacteria</taxon>
        <taxon>Pseudomonadati</taxon>
        <taxon>Bacteroidota</taxon>
        <taxon>Cytophagia</taxon>
        <taxon>Cytophagales</taxon>
        <taxon>Rhodocytophagaceae</taxon>
        <taxon>Xanthocytophaga</taxon>
    </lineage>
</organism>
<sequence>MKKLFILLGIIILVLGVAFWGFKTWTKSHSPQTTTTFKTDDLEIKVSYSQPQKKGREIFGGLVPYGKVWRTGANEATTITFEPDVVVAGKPLASGTYTLWTIPDPNQWTIIFNKETGQWGTNYDEKQDVLRVSVPTATLPSTTENFTITINSQSTGADIHLIWDRTDIVVPIKPQ</sequence>